<dbReference type="Pfam" id="PF08350">
    <property type="entry name" value="FilR1_middle"/>
    <property type="match status" value="1"/>
</dbReference>
<dbReference type="SUPFAM" id="SSF46785">
    <property type="entry name" value="Winged helix' DNA-binding domain"/>
    <property type="match status" value="1"/>
</dbReference>
<dbReference type="RefSeq" id="WP_135390199.1">
    <property type="nucleotide sequence ID" value="NZ_PGGK01000011.1"/>
</dbReference>
<dbReference type="Proteomes" id="UP000297295">
    <property type="component" value="Unassembled WGS sequence"/>
</dbReference>
<proteinExistence type="predicted"/>
<evidence type="ECO:0000259" key="1">
    <source>
        <dbReference type="Pfam" id="PF08350"/>
    </source>
</evidence>
<dbReference type="PIRSF" id="PIRSF006692">
    <property type="entry name" value="TF_HTH_AF0396_prd"/>
    <property type="match status" value="1"/>
</dbReference>
<organism evidence="2 3">
    <name type="scientific">Methanolobus halotolerans</name>
    <dbReference type="NCBI Taxonomy" id="2052935"/>
    <lineage>
        <taxon>Archaea</taxon>
        <taxon>Methanobacteriati</taxon>
        <taxon>Methanobacteriota</taxon>
        <taxon>Stenosarchaea group</taxon>
        <taxon>Methanomicrobia</taxon>
        <taxon>Methanosarcinales</taxon>
        <taxon>Methanosarcinaceae</taxon>
        <taxon>Methanolobus</taxon>
    </lineage>
</organism>
<accession>A0A4E0QQR5</accession>
<evidence type="ECO:0000313" key="2">
    <source>
        <dbReference type="EMBL" id="TGC08173.1"/>
    </source>
</evidence>
<dbReference type="AlphaFoldDB" id="A0A4E0QQR5"/>
<sequence length="261" mass="30499">MKRPLLDVAFASDKRKSVLLLLQDGPKKMKIVLDSLDTTRQALLPQMRILEDYHLVTGSNDVYKLTTIGEIIVNEMIPLLDTISVFDSDIHYWGTRKLNFIPHYLLERINELGKCRIVNPPIPEIYSIHTQFHETTKISESVFVITTFLYPNYSTLLSDLIENDIQMHIIISNDLYCKIQNHQYPDFEELIDNKLFHLFVCPDKMDFLAFAYNDHQTLLTLLTNREEFDNKFVICSDPSAIEWAKELFEHYLKDSVPITEL</sequence>
<feature type="domain" description="Methanogenesis regulatory protein FilR1 middle" evidence="1">
    <location>
        <begin position="125"/>
        <end position="253"/>
    </location>
</feature>
<dbReference type="InterPro" id="IPR016490">
    <property type="entry name" value="Tscrpt_reg_HTH_AF0396-typ3"/>
</dbReference>
<keyword evidence="3" id="KW-1185">Reference proteome</keyword>
<dbReference type="InterPro" id="IPR013561">
    <property type="entry name" value="FilR1_middle_dom"/>
</dbReference>
<name>A0A4E0QQR5_9EURY</name>
<gene>
    <name evidence="2" type="ORF">CUN85_10195</name>
</gene>
<protein>
    <submittedName>
        <fullName evidence="2">Transcriptional regulator</fullName>
    </submittedName>
</protein>
<dbReference type="EMBL" id="PGGK01000011">
    <property type="protein sequence ID" value="TGC08173.1"/>
    <property type="molecule type" value="Genomic_DNA"/>
</dbReference>
<reference evidence="2 3" key="1">
    <citation type="submission" date="2017-11" db="EMBL/GenBank/DDBJ databases">
        <title>Isolation and Characterization of Methanogenic Archaea from Saline Meromictic Lake at Siberia.</title>
        <authorList>
            <person name="Shen Y."/>
            <person name="Huang H.-H."/>
            <person name="Lai M.-C."/>
            <person name="Chen S.-C."/>
        </authorList>
    </citation>
    <scope>NUCLEOTIDE SEQUENCE [LARGE SCALE GENOMIC DNA]</scope>
    <source>
        <strain evidence="2 3">SY-01</strain>
    </source>
</reference>
<comment type="caution">
    <text evidence="2">The sequence shown here is derived from an EMBL/GenBank/DDBJ whole genome shotgun (WGS) entry which is preliminary data.</text>
</comment>
<evidence type="ECO:0000313" key="3">
    <source>
        <dbReference type="Proteomes" id="UP000297295"/>
    </source>
</evidence>
<dbReference type="OrthoDB" id="11410at2157"/>
<dbReference type="InterPro" id="IPR036390">
    <property type="entry name" value="WH_DNA-bd_sf"/>
</dbReference>